<proteinExistence type="predicted"/>
<keyword evidence="1" id="KW-1133">Transmembrane helix</keyword>
<evidence type="ECO:0000256" key="1">
    <source>
        <dbReference type="SAM" id="Phobius"/>
    </source>
</evidence>
<dbReference type="Proteomes" id="UP000293764">
    <property type="component" value="Unassembled WGS sequence"/>
</dbReference>
<dbReference type="RefSeq" id="WP_130101977.1">
    <property type="nucleotide sequence ID" value="NZ_SDWW01000013.1"/>
</dbReference>
<gene>
    <name evidence="3" type="ORF">EUA98_07090</name>
</gene>
<feature type="domain" description="DUF6458" evidence="2">
    <location>
        <begin position="1"/>
        <end position="77"/>
    </location>
</feature>
<dbReference type="Pfam" id="PF20059">
    <property type="entry name" value="DUF6458"/>
    <property type="match status" value="1"/>
</dbReference>
<feature type="transmembrane region" description="Helical" evidence="1">
    <location>
        <begin position="29"/>
        <end position="51"/>
    </location>
</feature>
<keyword evidence="1" id="KW-0472">Membrane</keyword>
<dbReference type="InterPro" id="IPR045597">
    <property type="entry name" value="DUF6458"/>
</dbReference>
<protein>
    <recommendedName>
        <fullName evidence="2">DUF6458 domain-containing protein</fullName>
    </recommendedName>
</protein>
<dbReference type="AlphaFoldDB" id="A0A4Q5N0U2"/>
<comment type="caution">
    <text evidence="3">The sequence shown here is derived from an EMBL/GenBank/DDBJ whole genome shotgun (WGS) entry which is preliminary data.</text>
</comment>
<dbReference type="OrthoDB" id="4775046at2"/>
<reference evidence="3 4" key="1">
    <citation type="submission" date="2019-01" db="EMBL/GenBank/DDBJ databases">
        <title>Novel species of Cellulomonas.</title>
        <authorList>
            <person name="Liu Q."/>
            <person name="Xin Y.-H."/>
        </authorList>
    </citation>
    <scope>NUCLEOTIDE SEQUENCE [LARGE SCALE GENOMIC DNA]</scope>
    <source>
        <strain evidence="3 4">HLT2-17</strain>
    </source>
</reference>
<dbReference type="EMBL" id="SDWW01000013">
    <property type="protein sequence ID" value="RYV51660.1"/>
    <property type="molecule type" value="Genomic_DNA"/>
</dbReference>
<keyword evidence="4" id="KW-1185">Reference proteome</keyword>
<evidence type="ECO:0000259" key="2">
    <source>
        <dbReference type="Pfam" id="PF20059"/>
    </source>
</evidence>
<evidence type="ECO:0000313" key="4">
    <source>
        <dbReference type="Proteomes" id="UP000293764"/>
    </source>
</evidence>
<name>A0A4Q5N0U2_9MICO</name>
<keyword evidence="1" id="KW-0812">Transmembrane</keyword>
<sequence length="107" mass="11207">MGIGFSIFLLAVGGILAFAVETTVAGIDVQIIGWILMAAGVLGLVLTMVLLTPRRQRAATQPAATNLPAGTTRRTVTETPRVVTVEPGTTAPPTIPVTERVVRDETI</sequence>
<organism evidence="3 4">
    <name type="scientific">Pengzhenrongella frigida</name>
    <dbReference type="NCBI Taxonomy" id="1259133"/>
    <lineage>
        <taxon>Bacteria</taxon>
        <taxon>Bacillati</taxon>
        <taxon>Actinomycetota</taxon>
        <taxon>Actinomycetes</taxon>
        <taxon>Micrococcales</taxon>
        <taxon>Pengzhenrongella</taxon>
    </lineage>
</organism>
<accession>A0A4Q5N0U2</accession>
<evidence type="ECO:0000313" key="3">
    <source>
        <dbReference type="EMBL" id="RYV51660.1"/>
    </source>
</evidence>